<evidence type="ECO:0000256" key="1">
    <source>
        <dbReference type="ARBA" id="ARBA00004255"/>
    </source>
</evidence>
<proteinExistence type="predicted"/>
<comment type="subcellular location">
    <subcellularLocation>
        <location evidence="1">Golgi apparatus membrane</location>
        <topology evidence="1">Peripheral membrane protein</topology>
        <orientation evidence="1">Cytoplasmic side</orientation>
    </subcellularLocation>
</comment>
<dbReference type="InterPro" id="IPR038261">
    <property type="entry name" value="GPP34-like_sf"/>
</dbReference>
<evidence type="ECO:0000256" key="4">
    <source>
        <dbReference type="ARBA" id="ARBA00023136"/>
    </source>
</evidence>
<dbReference type="OrthoDB" id="4337985at2"/>
<dbReference type="GO" id="GO:0012505">
    <property type="term" value="C:endomembrane system"/>
    <property type="evidence" value="ECO:0007669"/>
    <property type="project" value="UniProtKB-ARBA"/>
</dbReference>
<evidence type="ECO:0000313" key="7">
    <source>
        <dbReference type="Proteomes" id="UP000326178"/>
    </source>
</evidence>
<evidence type="ECO:0000256" key="5">
    <source>
        <dbReference type="SAM" id="MobiDB-lite"/>
    </source>
</evidence>
<keyword evidence="7" id="KW-1185">Reference proteome</keyword>
<dbReference type="EMBL" id="CP023702">
    <property type="protein sequence ID" value="QEU72957.1"/>
    <property type="molecule type" value="Genomic_DNA"/>
</dbReference>
<gene>
    <name evidence="6" type="ORF">CP967_13930</name>
</gene>
<dbReference type="InterPro" id="IPR008628">
    <property type="entry name" value="GPP34-like"/>
</dbReference>
<dbReference type="Pfam" id="PF05719">
    <property type="entry name" value="GPP34"/>
    <property type="match status" value="1"/>
</dbReference>
<dbReference type="PANTHER" id="PTHR12704:SF2">
    <property type="entry name" value="GOLGI PHOSPHOPROTEIN 3 HOMOLOG SAURON"/>
    <property type="match status" value="1"/>
</dbReference>
<dbReference type="PANTHER" id="PTHR12704">
    <property type="entry name" value="TRANS-GOLGI PROTEIN GMX33"/>
    <property type="match status" value="1"/>
</dbReference>
<dbReference type="AlphaFoldDB" id="A0A5J6FB28"/>
<name>A0A5J6FB28_9ACTN</name>
<keyword evidence="3" id="KW-0446">Lipid-binding</keyword>
<sequence>MNRPSPSLALPEELLLLALDPVRGKPRCRNRNLEYGIAGAVLAELELRGHIRAEGGRVHVVGPLCPPDPLLAVLLRTLPAADERRFFSGTSAKGWVRKNAGQAGGLYLDALVGRGVLRRESRRFIGLFPYHRHPAADGDFTARVRQRFPAALAAAPTDLRDRLLVALAAAVELPAALNTGDRPARAAMRSLTKEIWQADAVRRNVAQDKSSAGGGGGGGGGSGGDGGGE</sequence>
<evidence type="ECO:0000256" key="3">
    <source>
        <dbReference type="ARBA" id="ARBA00023121"/>
    </source>
</evidence>
<dbReference type="KEGG" id="snk:CP967_13930"/>
<dbReference type="Gene3D" id="1.10.3630.10">
    <property type="entry name" value="yeast vps74-n-term truncation variant domain like"/>
    <property type="match status" value="1"/>
</dbReference>
<dbReference type="RefSeq" id="WP_150488283.1">
    <property type="nucleotide sequence ID" value="NZ_BMUV01000016.1"/>
</dbReference>
<keyword evidence="4" id="KW-0472">Membrane</keyword>
<organism evidence="6 7">
    <name type="scientific">Streptomyces nitrosporeus</name>
    <dbReference type="NCBI Taxonomy" id="28894"/>
    <lineage>
        <taxon>Bacteria</taxon>
        <taxon>Bacillati</taxon>
        <taxon>Actinomycetota</taxon>
        <taxon>Actinomycetes</taxon>
        <taxon>Kitasatosporales</taxon>
        <taxon>Streptomycetaceae</taxon>
        <taxon>Streptomyces</taxon>
    </lineage>
</organism>
<protein>
    <submittedName>
        <fullName evidence="6">GPP34 family phosphoprotein</fullName>
    </submittedName>
</protein>
<accession>A0A5J6FB28</accession>
<dbReference type="GO" id="GO:0070273">
    <property type="term" value="F:phosphatidylinositol-4-phosphate binding"/>
    <property type="evidence" value="ECO:0007669"/>
    <property type="project" value="InterPro"/>
</dbReference>
<feature type="compositionally biased region" description="Gly residues" evidence="5">
    <location>
        <begin position="212"/>
        <end position="229"/>
    </location>
</feature>
<keyword evidence="2" id="KW-0333">Golgi apparatus</keyword>
<dbReference type="GO" id="GO:0005737">
    <property type="term" value="C:cytoplasm"/>
    <property type="evidence" value="ECO:0007669"/>
    <property type="project" value="UniProtKB-ARBA"/>
</dbReference>
<evidence type="ECO:0000313" key="6">
    <source>
        <dbReference type="EMBL" id="QEU72957.1"/>
    </source>
</evidence>
<evidence type="ECO:0000256" key="2">
    <source>
        <dbReference type="ARBA" id="ARBA00023034"/>
    </source>
</evidence>
<reference evidence="6 7" key="1">
    <citation type="submission" date="2017-09" db="EMBL/GenBank/DDBJ databases">
        <authorList>
            <person name="Lee N."/>
            <person name="Cho B.-K."/>
        </authorList>
    </citation>
    <scope>NUCLEOTIDE SEQUENCE [LARGE SCALE GENOMIC DNA]</scope>
    <source>
        <strain evidence="6 7">ATCC 12769</strain>
    </source>
</reference>
<feature type="region of interest" description="Disordered" evidence="5">
    <location>
        <begin position="205"/>
        <end position="229"/>
    </location>
</feature>
<dbReference type="Proteomes" id="UP000326178">
    <property type="component" value="Chromosome"/>
</dbReference>